<evidence type="ECO:0000256" key="3">
    <source>
        <dbReference type="ARBA" id="ARBA00022741"/>
    </source>
</evidence>
<dbReference type="GO" id="GO:0050567">
    <property type="term" value="F:glutaminyl-tRNA synthase (glutamine-hydrolyzing) activity"/>
    <property type="evidence" value="ECO:0007669"/>
    <property type="project" value="UniProtKB-UniRule"/>
</dbReference>
<evidence type="ECO:0000313" key="11">
    <source>
        <dbReference type="Proteomes" id="UP000571817"/>
    </source>
</evidence>
<dbReference type="RefSeq" id="WP_179481906.1">
    <property type="nucleotide sequence ID" value="NZ_JACCFW010000001.1"/>
</dbReference>
<sequence length="514" mass="53221">MSSPSSPSSPHDIVRRGAAELGAAIADGSLSSVEVTQAHLDRIAEVDDAVHAFLHVDAEGALAAARAADEARAAGESRSPLAGVPIAVKDIVATKGLPTTAGSRILQGWIPPYDATITTRLRAAGLPILGKTNMDEFAMGSSTEHSAYGPTHNPWDLDRIPGGSGGGSSAAVAAFEAPLAIGTDTGGSIRQPAAVTGTVGTKPTYGGVSRYGLIALASSLDQAGPCTRSVLDAALLHEIIGGHDEMDSTSIDAPVPGVVEAARRGDVSGLRIGVVDEISGEGFQSGVRARFEESLKLLEARGAEIVHVACPSFVKGLAAYYLILPSEASSNLAKFDAMRYGLRVGPQGVDSPSAEQVMAATRDAGFGEEVKRRIILGTYALSAGYYDAYYGQAQKVRTLIARDFAAAFEQADVLVTPTAPTTAFKLGEKLEDPMAMYLNDVATIPANLAGVPGMSIPNGLAEDGLPSGFQILAPATRDDRLYEVGAALEAALLEQWGAPILDQAPALPVREVTR</sequence>
<dbReference type="HAMAP" id="MF_00120">
    <property type="entry name" value="GatA"/>
    <property type="match status" value="1"/>
</dbReference>
<keyword evidence="2 8" id="KW-0436">Ligase</keyword>
<dbReference type="InterPro" id="IPR020556">
    <property type="entry name" value="Amidase_CS"/>
</dbReference>
<evidence type="ECO:0000256" key="5">
    <source>
        <dbReference type="ARBA" id="ARBA00022917"/>
    </source>
</evidence>
<dbReference type="PANTHER" id="PTHR11895:SF151">
    <property type="entry name" value="GLUTAMYL-TRNA(GLN) AMIDOTRANSFERASE SUBUNIT A"/>
    <property type="match status" value="1"/>
</dbReference>
<comment type="function">
    <text evidence="6 8">Allows the formation of correctly charged Gln-tRNA(Gln) through the transamidation of misacylated Glu-tRNA(Gln) in organisms which lack glutaminyl-tRNA synthetase. The reaction takes place in the presence of glutamine and ATP through an activated gamma-phospho-Glu-tRNA(Gln).</text>
</comment>
<dbReference type="GO" id="GO:0016740">
    <property type="term" value="F:transferase activity"/>
    <property type="evidence" value="ECO:0007669"/>
    <property type="project" value="UniProtKB-KW"/>
</dbReference>
<organism evidence="10 11">
    <name type="scientific">Allobranchiibius huperziae</name>
    <dbReference type="NCBI Taxonomy" id="1874116"/>
    <lineage>
        <taxon>Bacteria</taxon>
        <taxon>Bacillati</taxon>
        <taxon>Actinomycetota</taxon>
        <taxon>Actinomycetes</taxon>
        <taxon>Micrococcales</taxon>
        <taxon>Dermacoccaceae</taxon>
        <taxon>Allobranchiibius</taxon>
    </lineage>
</organism>
<dbReference type="Gene3D" id="3.90.1300.10">
    <property type="entry name" value="Amidase signature (AS) domain"/>
    <property type="match status" value="1"/>
</dbReference>
<protein>
    <recommendedName>
        <fullName evidence="8">Glutamyl-tRNA(Gln) amidotransferase subunit A</fullName>
        <shortName evidence="8">Glu-ADT subunit A</shortName>
        <ecNumber evidence="8">6.3.5.7</ecNumber>
    </recommendedName>
</protein>
<evidence type="ECO:0000256" key="1">
    <source>
        <dbReference type="ARBA" id="ARBA00008069"/>
    </source>
</evidence>
<keyword evidence="10" id="KW-0808">Transferase</keyword>
<evidence type="ECO:0000256" key="8">
    <source>
        <dbReference type="HAMAP-Rule" id="MF_00120"/>
    </source>
</evidence>
<dbReference type="GO" id="GO:0005524">
    <property type="term" value="F:ATP binding"/>
    <property type="evidence" value="ECO:0007669"/>
    <property type="project" value="UniProtKB-KW"/>
</dbReference>
<dbReference type="InterPro" id="IPR004412">
    <property type="entry name" value="GatA"/>
</dbReference>
<evidence type="ECO:0000256" key="2">
    <source>
        <dbReference type="ARBA" id="ARBA00022598"/>
    </source>
</evidence>
<keyword evidence="4 8" id="KW-0067">ATP-binding</keyword>
<feature type="domain" description="Amidase" evidence="9">
    <location>
        <begin position="34"/>
        <end position="481"/>
    </location>
</feature>
<feature type="active site" description="Charge relay system" evidence="8">
    <location>
        <position position="164"/>
    </location>
</feature>
<evidence type="ECO:0000256" key="7">
    <source>
        <dbReference type="ARBA" id="ARBA00047407"/>
    </source>
</evidence>
<evidence type="ECO:0000259" key="9">
    <source>
        <dbReference type="Pfam" id="PF01425"/>
    </source>
</evidence>
<dbReference type="InterPro" id="IPR036928">
    <property type="entry name" value="AS_sf"/>
</dbReference>
<dbReference type="Pfam" id="PF01425">
    <property type="entry name" value="Amidase"/>
    <property type="match status" value="1"/>
</dbReference>
<dbReference type="EC" id="6.3.5.7" evidence="8"/>
<keyword evidence="3 8" id="KW-0547">Nucleotide-binding</keyword>
<comment type="caution">
    <text evidence="10">The sequence shown here is derived from an EMBL/GenBank/DDBJ whole genome shotgun (WGS) entry which is preliminary data.</text>
</comment>
<reference evidence="10 11" key="1">
    <citation type="submission" date="2020-07" db="EMBL/GenBank/DDBJ databases">
        <title>Sequencing the genomes of 1000 actinobacteria strains.</title>
        <authorList>
            <person name="Klenk H.-P."/>
        </authorList>
    </citation>
    <scope>NUCLEOTIDE SEQUENCE [LARGE SCALE GENOMIC DNA]</scope>
    <source>
        <strain evidence="10 11">DSM 29531</strain>
    </source>
</reference>
<dbReference type="GO" id="GO:0030956">
    <property type="term" value="C:glutamyl-tRNA(Gln) amidotransferase complex"/>
    <property type="evidence" value="ECO:0007669"/>
    <property type="project" value="InterPro"/>
</dbReference>
<dbReference type="NCBIfam" id="TIGR00132">
    <property type="entry name" value="gatA"/>
    <property type="match status" value="1"/>
</dbReference>
<dbReference type="InterPro" id="IPR000120">
    <property type="entry name" value="Amidase"/>
</dbReference>
<name>A0A853DH37_9MICO</name>
<evidence type="ECO:0000256" key="6">
    <source>
        <dbReference type="ARBA" id="ARBA00025295"/>
    </source>
</evidence>
<evidence type="ECO:0000256" key="4">
    <source>
        <dbReference type="ARBA" id="ARBA00022840"/>
    </source>
</evidence>
<keyword evidence="5 8" id="KW-0648">Protein biosynthesis</keyword>
<comment type="similarity">
    <text evidence="1 8">Belongs to the amidase family. GatA subfamily.</text>
</comment>
<comment type="subunit">
    <text evidence="8">Heterotrimer of A, B and C subunits.</text>
</comment>
<dbReference type="GO" id="GO:0006412">
    <property type="term" value="P:translation"/>
    <property type="evidence" value="ECO:0007669"/>
    <property type="project" value="UniProtKB-UniRule"/>
</dbReference>
<feature type="active site" description="Acyl-ester intermediate" evidence="8">
    <location>
        <position position="188"/>
    </location>
</feature>
<evidence type="ECO:0000313" key="10">
    <source>
        <dbReference type="EMBL" id="NYJ75333.1"/>
    </source>
</evidence>
<feature type="active site" description="Charge relay system" evidence="8">
    <location>
        <position position="89"/>
    </location>
</feature>
<gene>
    <name evidence="8" type="primary">gatA</name>
    <name evidence="10" type="ORF">HNR15_002296</name>
</gene>
<dbReference type="AlphaFoldDB" id="A0A853DH37"/>
<dbReference type="PANTHER" id="PTHR11895">
    <property type="entry name" value="TRANSAMIDASE"/>
    <property type="match status" value="1"/>
</dbReference>
<proteinExistence type="inferred from homology"/>
<comment type="catalytic activity">
    <reaction evidence="7 8">
        <text>L-glutamyl-tRNA(Gln) + L-glutamine + ATP + H2O = L-glutaminyl-tRNA(Gln) + L-glutamate + ADP + phosphate + H(+)</text>
        <dbReference type="Rhea" id="RHEA:17521"/>
        <dbReference type="Rhea" id="RHEA-COMP:9681"/>
        <dbReference type="Rhea" id="RHEA-COMP:9684"/>
        <dbReference type="ChEBI" id="CHEBI:15377"/>
        <dbReference type="ChEBI" id="CHEBI:15378"/>
        <dbReference type="ChEBI" id="CHEBI:29985"/>
        <dbReference type="ChEBI" id="CHEBI:30616"/>
        <dbReference type="ChEBI" id="CHEBI:43474"/>
        <dbReference type="ChEBI" id="CHEBI:58359"/>
        <dbReference type="ChEBI" id="CHEBI:78520"/>
        <dbReference type="ChEBI" id="CHEBI:78521"/>
        <dbReference type="ChEBI" id="CHEBI:456216"/>
        <dbReference type="EC" id="6.3.5.7"/>
    </reaction>
</comment>
<dbReference type="InterPro" id="IPR023631">
    <property type="entry name" value="Amidase_dom"/>
</dbReference>
<keyword evidence="11" id="KW-1185">Reference proteome</keyword>
<accession>A0A853DH37</accession>
<dbReference type="PROSITE" id="PS00571">
    <property type="entry name" value="AMIDASES"/>
    <property type="match status" value="1"/>
</dbReference>
<dbReference type="SUPFAM" id="SSF75304">
    <property type="entry name" value="Amidase signature (AS) enzymes"/>
    <property type="match status" value="1"/>
</dbReference>
<dbReference type="EMBL" id="JACCFW010000001">
    <property type="protein sequence ID" value="NYJ75333.1"/>
    <property type="molecule type" value="Genomic_DNA"/>
</dbReference>
<dbReference type="Proteomes" id="UP000571817">
    <property type="component" value="Unassembled WGS sequence"/>
</dbReference>